<name>A0A5M3XHI4_9ACTN</name>
<dbReference type="Proteomes" id="UP000377595">
    <property type="component" value="Unassembled WGS sequence"/>
</dbReference>
<sequence length="96" mass="10529">MASEDRTSRSVARYARHRFVRLLNALDPVIGIVTELTRPSPAMVPGAMSVLASLIVSATAESRLEVELDTATVEPMAAANGWRTRADRVQRRNRPA</sequence>
<dbReference type="AlphaFoldDB" id="A0A5M3XHI4"/>
<evidence type="ECO:0000313" key="2">
    <source>
        <dbReference type="Proteomes" id="UP000377595"/>
    </source>
</evidence>
<evidence type="ECO:0000313" key="1">
    <source>
        <dbReference type="EMBL" id="GES20947.1"/>
    </source>
</evidence>
<gene>
    <name evidence="1" type="ORF">Aple_038430</name>
</gene>
<keyword evidence="2" id="KW-1185">Reference proteome</keyword>
<accession>A0A5M3XHI4</accession>
<proteinExistence type="predicted"/>
<organism evidence="1 2">
    <name type="scientific">Acrocarpospora pleiomorpha</name>
    <dbReference type="NCBI Taxonomy" id="90975"/>
    <lineage>
        <taxon>Bacteria</taxon>
        <taxon>Bacillati</taxon>
        <taxon>Actinomycetota</taxon>
        <taxon>Actinomycetes</taxon>
        <taxon>Streptosporangiales</taxon>
        <taxon>Streptosporangiaceae</taxon>
        <taxon>Acrocarpospora</taxon>
    </lineage>
</organism>
<protein>
    <submittedName>
        <fullName evidence="1">Uncharacterized protein</fullName>
    </submittedName>
</protein>
<reference evidence="1 2" key="1">
    <citation type="submission" date="2019-10" db="EMBL/GenBank/DDBJ databases">
        <title>Whole genome shotgun sequence of Acrocarpospora pleiomorpha NBRC 16267.</title>
        <authorList>
            <person name="Ichikawa N."/>
            <person name="Kimura A."/>
            <person name="Kitahashi Y."/>
            <person name="Komaki H."/>
            <person name="Oguchi A."/>
        </authorList>
    </citation>
    <scope>NUCLEOTIDE SEQUENCE [LARGE SCALE GENOMIC DNA]</scope>
    <source>
        <strain evidence="1 2">NBRC 16267</strain>
    </source>
</reference>
<comment type="caution">
    <text evidence="1">The sequence shown here is derived from an EMBL/GenBank/DDBJ whole genome shotgun (WGS) entry which is preliminary data.</text>
</comment>
<dbReference type="EMBL" id="BLAF01000020">
    <property type="protein sequence ID" value="GES20947.1"/>
    <property type="molecule type" value="Genomic_DNA"/>
</dbReference>
<dbReference type="RefSeq" id="WP_155345966.1">
    <property type="nucleotide sequence ID" value="NZ_BAAAHM010000008.1"/>
</dbReference>